<accession>A0A024UBJ1</accession>
<dbReference type="OrthoDB" id="272987at2759"/>
<keyword evidence="7 9" id="KW-0472">Membrane</keyword>
<keyword evidence="6 9" id="KW-0333">Golgi apparatus</keyword>
<comment type="similarity">
    <text evidence="2 9">Belongs to the COG6 family.</text>
</comment>
<dbReference type="Pfam" id="PF06419">
    <property type="entry name" value="COG6_N"/>
    <property type="match status" value="1"/>
</dbReference>
<evidence type="ECO:0000256" key="3">
    <source>
        <dbReference type="ARBA" id="ARBA00020973"/>
    </source>
</evidence>
<evidence type="ECO:0000256" key="8">
    <source>
        <dbReference type="ARBA" id="ARBA00031348"/>
    </source>
</evidence>
<evidence type="ECO:0000256" key="9">
    <source>
        <dbReference type="RuleBase" id="RU365075"/>
    </source>
</evidence>
<comment type="subcellular location">
    <subcellularLocation>
        <location evidence="1 9">Golgi apparatus membrane</location>
        <topology evidence="1 9">Peripheral membrane protein</topology>
    </subcellularLocation>
</comment>
<feature type="domain" description="Conserved Oligomeric Golgi complex subunit 6 C-terminal" evidence="11">
    <location>
        <begin position="190"/>
        <end position="642"/>
    </location>
</feature>
<evidence type="ECO:0000256" key="6">
    <source>
        <dbReference type="ARBA" id="ARBA00023034"/>
    </source>
</evidence>
<dbReference type="GeneID" id="20082469"/>
<organism evidence="12">
    <name type="scientific">Aphanomyces invadans</name>
    <dbReference type="NCBI Taxonomy" id="157072"/>
    <lineage>
        <taxon>Eukaryota</taxon>
        <taxon>Sar</taxon>
        <taxon>Stramenopiles</taxon>
        <taxon>Oomycota</taxon>
        <taxon>Saprolegniomycetes</taxon>
        <taxon>Saprolegniales</taxon>
        <taxon>Verrucalvaceae</taxon>
        <taxon>Aphanomyces</taxon>
    </lineage>
</organism>
<sequence length="644" mass="70766">MALLLQHRVKKLLSSSSELTQAKSLLDSLSELLPNDITSTSSAELRVLLKPSLDVASLDAAEAVLRETERLLSSMDALKKQADIMDRKCRHIMAFLDSTDRTSTLFVTQAAELRAEHDAIQLELDSTKDFLQKYQVSLDDLKLVEQAAPLAETHATDTAMASYFQLLHRLQAIRLNCERLVADNPAPSSLEYLEDICRAQTLAFEKLYAWASVLCNADAADPSDDDLVSVGAMVDTSNSDRSTTRLLPQALRFLRGHAAFYSYCVDAWTQSRRNGLLRRFVKALTIGGPSGIPRPIEIHAHDPVRYSGEMLAWVHQTLVGEAEFVKRMFDGDQVRDVLGNVCAALSRPLQVRLHQVVQGPTTTILQLYAVVHVLAYYRAIVSSMVPLESELVVYLVEAHHVAETHFSSQWQSQLDQYQAALKDSLDFSLSAAHPTLEIAHKVGHLIDTYVNSLRPHGIEATELAKVLDPVVQAVLIPLTSGGALPPSEMNVFVLNQLACLHATLGRVDVTRPWQDRIHAAMASTVEAVAQAQADGVIQRSGVALLLAVSQSQPDAPNTSSSQSELEPNAVRLAVHLFCTQLMALHLPVLDRIGAPEWRNLAETHTAHALCSAYDSIHTFVSASPAYPPATLVHTPLEIRTILDI</sequence>
<evidence type="ECO:0000256" key="4">
    <source>
        <dbReference type="ARBA" id="ARBA00022448"/>
    </source>
</evidence>
<evidence type="ECO:0000313" key="12">
    <source>
        <dbReference type="EMBL" id="ETW02978.1"/>
    </source>
</evidence>
<dbReference type="InterPro" id="IPR048369">
    <property type="entry name" value="COG6_C"/>
</dbReference>
<evidence type="ECO:0000259" key="10">
    <source>
        <dbReference type="Pfam" id="PF06419"/>
    </source>
</evidence>
<dbReference type="GO" id="GO:0006891">
    <property type="term" value="P:intra-Golgi vesicle-mediated transport"/>
    <property type="evidence" value="ECO:0007669"/>
    <property type="project" value="UniProtKB-UniRule"/>
</dbReference>
<dbReference type="PANTHER" id="PTHR21506:SF0">
    <property type="entry name" value="CONSERVED OLIGOMERIC GOLGI COMPLEX SUBUNIT 6"/>
    <property type="match status" value="1"/>
</dbReference>
<reference evidence="12" key="1">
    <citation type="submission" date="2013-12" db="EMBL/GenBank/DDBJ databases">
        <title>The Genome Sequence of Aphanomyces invadans NJM9701.</title>
        <authorList>
            <consortium name="The Broad Institute Genomics Platform"/>
            <person name="Russ C."/>
            <person name="Tyler B."/>
            <person name="van West P."/>
            <person name="Dieguez-Uribeondo J."/>
            <person name="Young S.K."/>
            <person name="Zeng Q."/>
            <person name="Gargeya S."/>
            <person name="Fitzgerald M."/>
            <person name="Abouelleil A."/>
            <person name="Alvarado L."/>
            <person name="Chapman S.B."/>
            <person name="Gainer-Dewar J."/>
            <person name="Goldberg J."/>
            <person name="Griggs A."/>
            <person name="Gujja S."/>
            <person name="Hansen M."/>
            <person name="Howarth C."/>
            <person name="Imamovic A."/>
            <person name="Ireland A."/>
            <person name="Larimer J."/>
            <person name="McCowan C."/>
            <person name="Murphy C."/>
            <person name="Pearson M."/>
            <person name="Poon T.W."/>
            <person name="Priest M."/>
            <person name="Roberts A."/>
            <person name="Saif S."/>
            <person name="Shea T."/>
            <person name="Sykes S."/>
            <person name="Wortman J."/>
            <person name="Nusbaum C."/>
            <person name="Birren B."/>
        </authorList>
    </citation>
    <scope>NUCLEOTIDE SEQUENCE [LARGE SCALE GENOMIC DNA]</scope>
    <source>
        <strain evidence="12">NJM9701</strain>
    </source>
</reference>
<dbReference type="eggNOG" id="KOG3758">
    <property type="taxonomic scope" value="Eukaryota"/>
</dbReference>
<keyword evidence="4 9" id="KW-0813">Transport</keyword>
<name>A0A024UBJ1_9STRA</name>
<dbReference type="SMART" id="SM01087">
    <property type="entry name" value="COG6"/>
    <property type="match status" value="1"/>
</dbReference>
<dbReference type="VEuPathDB" id="FungiDB:H310_05419"/>
<dbReference type="EMBL" id="KI913960">
    <property type="protein sequence ID" value="ETW02978.1"/>
    <property type="molecule type" value="Genomic_DNA"/>
</dbReference>
<dbReference type="GO" id="GO:0015031">
    <property type="term" value="P:protein transport"/>
    <property type="evidence" value="ECO:0007669"/>
    <property type="project" value="UniProtKB-KW"/>
</dbReference>
<dbReference type="InterPro" id="IPR048368">
    <property type="entry name" value="COG6_N"/>
</dbReference>
<feature type="domain" description="Conserved oligomeric complex COG6 N-terminal" evidence="10">
    <location>
        <begin position="39"/>
        <end position="144"/>
    </location>
</feature>
<protein>
    <recommendedName>
        <fullName evidence="3 9">Conserved oligomeric Golgi complex subunit 6</fullName>
        <shortName evidence="9">COG complex subunit 6</shortName>
    </recommendedName>
    <alternativeName>
        <fullName evidence="8 9">Component of oligomeric Golgi complex 6</fullName>
    </alternativeName>
</protein>
<dbReference type="Pfam" id="PF20653">
    <property type="entry name" value="COG6_C"/>
    <property type="match status" value="1"/>
</dbReference>
<evidence type="ECO:0000256" key="2">
    <source>
        <dbReference type="ARBA" id="ARBA00011023"/>
    </source>
</evidence>
<gene>
    <name evidence="12" type="ORF">H310_05419</name>
</gene>
<evidence type="ECO:0000259" key="11">
    <source>
        <dbReference type="Pfam" id="PF20653"/>
    </source>
</evidence>
<comment type="subunit">
    <text evidence="9">Component of the conserved oligomeric Golgi complex.</text>
</comment>
<dbReference type="PANTHER" id="PTHR21506">
    <property type="entry name" value="COMPONENT OF OLIGOMERIC GOLGI COMPLEX 6"/>
    <property type="match status" value="1"/>
</dbReference>
<proteinExistence type="inferred from homology"/>
<evidence type="ECO:0000256" key="1">
    <source>
        <dbReference type="ARBA" id="ARBA00004395"/>
    </source>
</evidence>
<dbReference type="GO" id="GO:0000139">
    <property type="term" value="C:Golgi membrane"/>
    <property type="evidence" value="ECO:0007669"/>
    <property type="project" value="UniProtKB-SubCell"/>
</dbReference>
<evidence type="ECO:0000256" key="5">
    <source>
        <dbReference type="ARBA" id="ARBA00022927"/>
    </source>
</evidence>
<dbReference type="AlphaFoldDB" id="A0A024UBJ1"/>
<dbReference type="InterPro" id="IPR010490">
    <property type="entry name" value="COG6"/>
</dbReference>
<dbReference type="GO" id="GO:0017119">
    <property type="term" value="C:Golgi transport complex"/>
    <property type="evidence" value="ECO:0007669"/>
    <property type="project" value="UniProtKB-UniRule"/>
</dbReference>
<evidence type="ECO:0000256" key="7">
    <source>
        <dbReference type="ARBA" id="ARBA00023136"/>
    </source>
</evidence>
<dbReference type="RefSeq" id="XP_008868362.1">
    <property type="nucleotide sequence ID" value="XM_008870140.1"/>
</dbReference>
<comment type="function">
    <text evidence="9">Required for normal Golgi function.</text>
</comment>
<dbReference type="STRING" id="157072.A0A024UBJ1"/>
<keyword evidence="5 9" id="KW-0653">Protein transport</keyword>